<evidence type="ECO:0000313" key="2">
    <source>
        <dbReference type="Proteomes" id="UP001152755"/>
    </source>
</evidence>
<dbReference type="EMBL" id="JANRHA010000011">
    <property type="protein sequence ID" value="MDG3016130.1"/>
    <property type="molecule type" value="Genomic_DNA"/>
</dbReference>
<keyword evidence="2" id="KW-1185">Reference proteome</keyword>
<proteinExistence type="predicted"/>
<accession>A0A9X4REP4</accession>
<protein>
    <submittedName>
        <fullName evidence="1">DUF6308 family protein</fullName>
    </submittedName>
</protein>
<name>A0A9X4REP4_9ACTN</name>
<dbReference type="InterPro" id="IPR046275">
    <property type="entry name" value="DUF6308"/>
</dbReference>
<dbReference type="Pfam" id="PF19827">
    <property type="entry name" value="DUF6308"/>
    <property type="match status" value="1"/>
</dbReference>
<organism evidence="1 2">
    <name type="scientific">Speluncibacter jeojiensis</name>
    <dbReference type="NCBI Taxonomy" id="2710754"/>
    <lineage>
        <taxon>Bacteria</taxon>
        <taxon>Bacillati</taxon>
        <taxon>Actinomycetota</taxon>
        <taxon>Actinomycetes</taxon>
        <taxon>Mycobacteriales</taxon>
        <taxon>Speluncibacteraceae</taxon>
        <taxon>Speluncibacter</taxon>
    </lineage>
</organism>
<reference evidence="1" key="1">
    <citation type="submission" date="2022-08" db="EMBL/GenBank/DDBJ databases">
        <title>Genome analysis of Corynebacteriales strain.</title>
        <authorList>
            <person name="Lee S.D."/>
        </authorList>
    </citation>
    <scope>NUCLEOTIDE SEQUENCE</scope>
    <source>
        <strain evidence="1">D3-21</strain>
    </source>
</reference>
<gene>
    <name evidence="1" type="ORF">NVS88_16345</name>
</gene>
<comment type="caution">
    <text evidence="1">The sequence shown here is derived from an EMBL/GenBank/DDBJ whole genome shotgun (WGS) entry which is preliminary data.</text>
</comment>
<dbReference type="RefSeq" id="WP_277831244.1">
    <property type="nucleotide sequence ID" value="NZ_JAAIVF010000001.1"/>
</dbReference>
<evidence type="ECO:0000313" key="1">
    <source>
        <dbReference type="EMBL" id="MDG3016130.1"/>
    </source>
</evidence>
<dbReference type="AlphaFoldDB" id="A0A9X4REP4"/>
<sequence length="218" mass="24203">MAESPPIRLPRVLREGDDAAAVDVLQEYFTRKLVKTGYLRTGALWDAWDPSGRRHDDRDVITADDLVAVTLLSVEVPAQGALFLLGDKRAELAALLREVGDDRDLAGEAEPLTEDSPVRRLEAALTEIHGIGRTTASKLIARKRPRLYPIYDRTVGLQLGTAVAHVEPIRVALRANDGELHRRLIDLREQAGLDDSVPALRILHVLAWMQGKKYVPRS</sequence>
<dbReference type="Proteomes" id="UP001152755">
    <property type="component" value="Unassembled WGS sequence"/>
</dbReference>